<dbReference type="InterPro" id="IPR030655">
    <property type="entry name" value="NifH/chlL_CS"/>
</dbReference>
<dbReference type="GO" id="GO:0016163">
    <property type="term" value="F:nitrogenase activity"/>
    <property type="evidence" value="ECO:0007669"/>
    <property type="project" value="UniProtKB-EC"/>
</dbReference>
<evidence type="ECO:0000256" key="6">
    <source>
        <dbReference type="ARBA" id="ARBA00022723"/>
    </source>
</evidence>
<dbReference type="GO" id="GO:0046872">
    <property type="term" value="F:metal ion binding"/>
    <property type="evidence" value="ECO:0007669"/>
    <property type="project" value="UniProtKB-KW"/>
</dbReference>
<dbReference type="PROSITE" id="PS00692">
    <property type="entry name" value="NIFH_FRXC_2"/>
    <property type="match status" value="1"/>
</dbReference>
<comment type="subunit">
    <text evidence="4">Homodimer.</text>
</comment>
<dbReference type="GO" id="GO:0005524">
    <property type="term" value="F:ATP binding"/>
    <property type="evidence" value="ECO:0007669"/>
    <property type="project" value="UniProtKB-KW"/>
</dbReference>
<dbReference type="PANTHER" id="PTHR42864:SF2">
    <property type="entry name" value="LIGHT-INDEPENDENT PROTOCHLOROPHYLLIDE REDUCTASE IRON-SULFUR ATP-BINDING PROTEIN"/>
    <property type="match status" value="1"/>
</dbReference>
<dbReference type="RefSeq" id="WP_021804255.1">
    <property type="nucleotide sequence ID" value="NZ_KI273145.1"/>
</dbReference>
<evidence type="ECO:0000256" key="8">
    <source>
        <dbReference type="ARBA" id="ARBA00022840"/>
    </source>
</evidence>
<dbReference type="SUPFAM" id="SSF52540">
    <property type="entry name" value="P-loop containing nucleoside triphosphate hydrolases"/>
    <property type="match status" value="1"/>
</dbReference>
<evidence type="ECO:0000256" key="5">
    <source>
        <dbReference type="ARBA" id="ARBA00012773"/>
    </source>
</evidence>
<evidence type="ECO:0000256" key="3">
    <source>
        <dbReference type="ARBA" id="ARBA00005504"/>
    </source>
</evidence>
<keyword evidence="7 12" id="KW-0547">Nucleotide-binding</keyword>
<dbReference type="Gene3D" id="3.40.50.300">
    <property type="entry name" value="P-loop containing nucleotide triphosphate hydrolases"/>
    <property type="match status" value="1"/>
</dbReference>
<keyword evidence="6 12" id="KW-0479">Metal-binding</keyword>
<dbReference type="EC" id="1.18.6.1" evidence="5"/>
<comment type="similarity">
    <text evidence="3 12">Belongs to the NifH/BchL/ChlL family.</text>
</comment>
<dbReference type="OrthoDB" id="9778641at2"/>
<dbReference type="PROSITE" id="PS00746">
    <property type="entry name" value="NIFH_FRXC_1"/>
    <property type="match status" value="1"/>
</dbReference>
<dbReference type="Pfam" id="PF00142">
    <property type="entry name" value="Fer4_NifH"/>
    <property type="match status" value="1"/>
</dbReference>
<dbReference type="Proteomes" id="UP000016721">
    <property type="component" value="Unassembled WGS sequence"/>
</dbReference>
<organism evidence="13 14">
    <name type="scientific">Clostridium intestinale URNW</name>
    <dbReference type="NCBI Taxonomy" id="1294142"/>
    <lineage>
        <taxon>Bacteria</taxon>
        <taxon>Bacillati</taxon>
        <taxon>Bacillota</taxon>
        <taxon>Clostridia</taxon>
        <taxon>Eubacteriales</taxon>
        <taxon>Clostridiaceae</taxon>
        <taxon>Clostridium</taxon>
    </lineage>
</organism>
<dbReference type="GO" id="GO:0051539">
    <property type="term" value="F:4 iron, 4 sulfur cluster binding"/>
    <property type="evidence" value="ECO:0007669"/>
    <property type="project" value="UniProtKB-KW"/>
</dbReference>
<evidence type="ECO:0000313" key="14">
    <source>
        <dbReference type="Proteomes" id="UP000016721"/>
    </source>
</evidence>
<evidence type="ECO:0000256" key="2">
    <source>
        <dbReference type="ARBA" id="ARBA00002234"/>
    </source>
</evidence>
<keyword evidence="12" id="KW-0560">Oxidoreductase</keyword>
<comment type="function">
    <text evidence="2">The key enzymatic reactions in nitrogen fixation are catalyzed by the nitrogenase complex, which has 2 components: the iron protein and the molybdenum-iron protein.</text>
</comment>
<evidence type="ECO:0000256" key="12">
    <source>
        <dbReference type="RuleBase" id="RU003688"/>
    </source>
</evidence>
<dbReference type="PATRIC" id="fig|1294142.3.peg.4561"/>
<dbReference type="AlphaFoldDB" id="U2MYD2"/>
<evidence type="ECO:0000256" key="9">
    <source>
        <dbReference type="ARBA" id="ARBA00023004"/>
    </source>
</evidence>
<keyword evidence="8 12" id="KW-0067">ATP-binding</keyword>
<protein>
    <recommendedName>
        <fullName evidence="5">nitrogenase</fullName>
        <ecNumber evidence="5">1.18.6.1</ecNumber>
    </recommendedName>
</protein>
<keyword evidence="14" id="KW-1185">Reference proteome</keyword>
<keyword evidence="12" id="KW-0004">4Fe-4S</keyword>
<keyword evidence="10 12" id="KW-0411">Iron-sulfur</keyword>
<evidence type="ECO:0000256" key="7">
    <source>
        <dbReference type="ARBA" id="ARBA00022741"/>
    </source>
</evidence>
<accession>U2MYD2</accession>
<comment type="cofactor">
    <cofactor evidence="1">
        <name>[4Fe-4S] cluster</name>
        <dbReference type="ChEBI" id="CHEBI:49883"/>
    </cofactor>
</comment>
<gene>
    <name evidence="13" type="ORF">CINTURNW_4416</name>
</gene>
<dbReference type="CDD" id="cd02040">
    <property type="entry name" value="NifH"/>
    <property type="match status" value="1"/>
</dbReference>
<dbReference type="STRING" id="1294142.CINTURNW_4416"/>
<reference evidence="13 14" key="1">
    <citation type="journal article" date="2013" name="Genome Announc.">
        <title>Draft Genome Sequence of the Hydrogen- and Ethanol-Producing Bacterium Clostridium intestinale Strain URNW.</title>
        <authorList>
            <person name="Lal S."/>
            <person name="Ramachandran U."/>
            <person name="Zhang X."/>
            <person name="Sparling R."/>
            <person name="Levin D.B."/>
        </authorList>
    </citation>
    <scope>NUCLEOTIDE SEQUENCE [LARGE SCALE GENOMIC DNA]</scope>
    <source>
        <strain evidence="13 14">URNW</strain>
    </source>
</reference>
<evidence type="ECO:0000256" key="10">
    <source>
        <dbReference type="ARBA" id="ARBA00023014"/>
    </source>
</evidence>
<dbReference type="eggNOG" id="COG1348">
    <property type="taxonomic scope" value="Bacteria"/>
</dbReference>
<proteinExistence type="inferred from homology"/>
<dbReference type="PANTHER" id="PTHR42864">
    <property type="entry name" value="LIGHT-INDEPENDENT PROTOCHLOROPHYLLIDE REDUCTASE IRON-SULFUR ATP-BINDING PROTEIN"/>
    <property type="match status" value="1"/>
</dbReference>
<dbReference type="PRINTS" id="PR00091">
    <property type="entry name" value="NITROGNASEII"/>
</dbReference>
<evidence type="ECO:0000313" key="13">
    <source>
        <dbReference type="EMBL" id="ERK28257.1"/>
    </source>
</evidence>
<sequence length="248" mass="26257">MKRIAIYGKGGIGKSTTVSNISAALAAMGYRVMQIGCDPKADSTRNLTNGESIPTVLETLRKLGNKPLTLEDLVFESSSGVLCVEAGGPTPGIGCAGRGIITAFEKLKELKAYETYNPDVVIYDVLGDVVCGGFAMPIRGGYADEVCIVTSGEMMSLYAATNISHAVKNFGKIGYAKLKGLIFNAKNFEGEKELVEKAAEEIGADVLFHVERNGAVQKAEGMGMTVVQAFPDSDMANAYKKLAGLLIN</sequence>
<dbReference type="InterPro" id="IPR000392">
    <property type="entry name" value="NifH/frxC"/>
</dbReference>
<comment type="catalytic activity">
    <reaction evidence="11">
        <text>N2 + 8 reduced [2Fe-2S]-[ferredoxin] + 16 ATP + 16 H2O = H2 + 8 oxidized [2Fe-2S]-[ferredoxin] + 2 NH4(+) + 16 ADP + 16 phosphate + 6 H(+)</text>
        <dbReference type="Rhea" id="RHEA:21448"/>
        <dbReference type="Rhea" id="RHEA-COMP:10000"/>
        <dbReference type="Rhea" id="RHEA-COMP:10001"/>
        <dbReference type="ChEBI" id="CHEBI:15377"/>
        <dbReference type="ChEBI" id="CHEBI:15378"/>
        <dbReference type="ChEBI" id="CHEBI:17997"/>
        <dbReference type="ChEBI" id="CHEBI:18276"/>
        <dbReference type="ChEBI" id="CHEBI:28938"/>
        <dbReference type="ChEBI" id="CHEBI:30616"/>
        <dbReference type="ChEBI" id="CHEBI:33737"/>
        <dbReference type="ChEBI" id="CHEBI:33738"/>
        <dbReference type="ChEBI" id="CHEBI:43474"/>
        <dbReference type="ChEBI" id="CHEBI:456216"/>
        <dbReference type="EC" id="1.18.6.1"/>
    </reaction>
</comment>
<evidence type="ECO:0000256" key="11">
    <source>
        <dbReference type="ARBA" id="ARBA00047967"/>
    </source>
</evidence>
<dbReference type="InterPro" id="IPR027417">
    <property type="entry name" value="P-loop_NTPase"/>
</dbReference>
<name>U2MYD2_9CLOT</name>
<keyword evidence="9 12" id="KW-0408">Iron</keyword>
<dbReference type="EMBL" id="APJA01000035">
    <property type="protein sequence ID" value="ERK28257.1"/>
    <property type="molecule type" value="Genomic_DNA"/>
</dbReference>
<comment type="caution">
    <text evidence="13">The sequence shown here is derived from an EMBL/GenBank/DDBJ whole genome shotgun (WGS) entry which is preliminary data.</text>
</comment>
<evidence type="ECO:0000256" key="4">
    <source>
        <dbReference type="ARBA" id="ARBA00011738"/>
    </source>
</evidence>
<dbReference type="PROSITE" id="PS51026">
    <property type="entry name" value="NIFH_FRXC_3"/>
    <property type="match status" value="1"/>
</dbReference>
<dbReference type="HOGENOM" id="CLU_059373_0_0_9"/>
<dbReference type="PIRSF" id="PIRSF000363">
    <property type="entry name" value="Nitrogenase_iron"/>
    <property type="match status" value="1"/>
</dbReference>
<evidence type="ECO:0000256" key="1">
    <source>
        <dbReference type="ARBA" id="ARBA00001966"/>
    </source>
</evidence>